<reference evidence="1 2" key="1">
    <citation type="journal article" date="2021" name="Hortic Res">
        <title>High-quality reference genome and annotation aids understanding of berry development for evergreen blueberry (Vaccinium darrowii).</title>
        <authorList>
            <person name="Yu J."/>
            <person name="Hulse-Kemp A.M."/>
            <person name="Babiker E."/>
            <person name="Staton M."/>
        </authorList>
    </citation>
    <scope>NUCLEOTIDE SEQUENCE [LARGE SCALE GENOMIC DNA]</scope>
    <source>
        <strain evidence="2">cv. NJ 8807/NJ 8810</strain>
        <tissue evidence="1">Young leaf</tissue>
    </source>
</reference>
<protein>
    <submittedName>
        <fullName evidence="1">Uncharacterized protein</fullName>
    </submittedName>
</protein>
<proteinExistence type="predicted"/>
<accession>A0ACB7XIJ8</accession>
<keyword evidence="2" id="KW-1185">Reference proteome</keyword>
<evidence type="ECO:0000313" key="1">
    <source>
        <dbReference type="EMBL" id="KAH7840198.1"/>
    </source>
</evidence>
<dbReference type="EMBL" id="CM037160">
    <property type="protein sequence ID" value="KAH7840198.1"/>
    <property type="molecule type" value="Genomic_DNA"/>
</dbReference>
<dbReference type="Proteomes" id="UP000828048">
    <property type="component" value="Chromosome 10"/>
</dbReference>
<evidence type="ECO:0000313" key="2">
    <source>
        <dbReference type="Proteomes" id="UP000828048"/>
    </source>
</evidence>
<comment type="caution">
    <text evidence="1">The sequence shown here is derived from an EMBL/GenBank/DDBJ whole genome shotgun (WGS) entry which is preliminary data.</text>
</comment>
<sequence length="106" mass="12136">MFRPSNESPPNIVFLRHRRPPKTSIAPQYRSNLNWFPCSHQFWDAKVMSKAGEKLGLCLSEIGVSDIEIDFNKEMSRLVHHQRIVGPLFGSGVTIFSVEKLQFGSY</sequence>
<organism evidence="1 2">
    <name type="scientific">Vaccinium darrowii</name>
    <dbReference type="NCBI Taxonomy" id="229202"/>
    <lineage>
        <taxon>Eukaryota</taxon>
        <taxon>Viridiplantae</taxon>
        <taxon>Streptophyta</taxon>
        <taxon>Embryophyta</taxon>
        <taxon>Tracheophyta</taxon>
        <taxon>Spermatophyta</taxon>
        <taxon>Magnoliopsida</taxon>
        <taxon>eudicotyledons</taxon>
        <taxon>Gunneridae</taxon>
        <taxon>Pentapetalae</taxon>
        <taxon>asterids</taxon>
        <taxon>Ericales</taxon>
        <taxon>Ericaceae</taxon>
        <taxon>Vaccinioideae</taxon>
        <taxon>Vaccinieae</taxon>
        <taxon>Vaccinium</taxon>
    </lineage>
</organism>
<name>A0ACB7XIJ8_9ERIC</name>
<gene>
    <name evidence="1" type="ORF">Vadar_014034</name>
</gene>